<reference evidence="1" key="1">
    <citation type="submission" date="2022-08" db="EMBL/GenBank/DDBJ databases">
        <title>Genome Sequence of Pycnoporus sanguineus.</title>
        <authorList>
            <person name="Buettner E."/>
        </authorList>
    </citation>
    <scope>NUCLEOTIDE SEQUENCE</scope>
    <source>
        <strain evidence="1">CG-C14</strain>
    </source>
</reference>
<dbReference type="EMBL" id="JANSHE010004776">
    <property type="protein sequence ID" value="KAJ2974824.1"/>
    <property type="molecule type" value="Genomic_DNA"/>
</dbReference>
<name>A0ACC1N7D4_9APHY</name>
<proteinExistence type="predicted"/>
<organism evidence="1 2">
    <name type="scientific">Trametes sanguinea</name>
    <dbReference type="NCBI Taxonomy" id="158606"/>
    <lineage>
        <taxon>Eukaryota</taxon>
        <taxon>Fungi</taxon>
        <taxon>Dikarya</taxon>
        <taxon>Basidiomycota</taxon>
        <taxon>Agaricomycotina</taxon>
        <taxon>Agaricomycetes</taxon>
        <taxon>Polyporales</taxon>
        <taxon>Polyporaceae</taxon>
        <taxon>Trametes</taxon>
    </lineage>
</organism>
<keyword evidence="2" id="KW-1185">Reference proteome</keyword>
<accession>A0ACC1N7D4</accession>
<gene>
    <name evidence="1" type="ORF">NUW54_g11834</name>
</gene>
<comment type="caution">
    <text evidence="1">The sequence shown here is derived from an EMBL/GenBank/DDBJ whole genome shotgun (WGS) entry which is preliminary data.</text>
</comment>
<sequence length="193" mass="21942">MLSAYVIPSHELCPPLRRRTQEDTVDIRNVEDSWLDVPTNVEAVSGRLKRLSRSLLCRSRVAVRGCVCVYRQLCAPWVVRPETKGLGCLQPGQDVGPLRLWTFEVGIGPSTSLHPSRLHEAQTLRKLLRGTAKYHRTEPTSMNATRQVLRTARQSVEHCSRKHCRSDSDLKFTPKDHSDPPRTRTRNEPLPGF</sequence>
<protein>
    <submittedName>
        <fullName evidence="1">Uncharacterized protein</fullName>
    </submittedName>
</protein>
<evidence type="ECO:0000313" key="1">
    <source>
        <dbReference type="EMBL" id="KAJ2974824.1"/>
    </source>
</evidence>
<dbReference type="Proteomes" id="UP001144978">
    <property type="component" value="Unassembled WGS sequence"/>
</dbReference>
<evidence type="ECO:0000313" key="2">
    <source>
        <dbReference type="Proteomes" id="UP001144978"/>
    </source>
</evidence>